<dbReference type="KEGG" id="soe:110799178"/>
<reference evidence="3" key="1">
    <citation type="journal article" date="2021" name="Nat. Commun.">
        <title>Genomic analyses provide insights into spinach domestication and the genetic basis of agronomic traits.</title>
        <authorList>
            <person name="Cai X."/>
            <person name="Sun X."/>
            <person name="Xu C."/>
            <person name="Sun H."/>
            <person name="Wang X."/>
            <person name="Ge C."/>
            <person name="Zhang Z."/>
            <person name="Wang Q."/>
            <person name="Fei Z."/>
            <person name="Jiao C."/>
            <person name="Wang Q."/>
        </authorList>
    </citation>
    <scope>NUCLEOTIDE SEQUENCE [LARGE SCALE GENOMIC DNA]</scope>
    <source>
        <strain evidence="3">cv. Varoflay</strain>
    </source>
</reference>
<dbReference type="Proteomes" id="UP000813463">
    <property type="component" value="Chromosome 2"/>
</dbReference>
<dbReference type="RefSeq" id="XP_021860084.2">
    <property type="nucleotide sequence ID" value="XM_022004392.2"/>
</dbReference>
<name>A0A9R0J2M6_SPIOL</name>
<evidence type="ECO:0000313" key="3">
    <source>
        <dbReference type="Proteomes" id="UP000813463"/>
    </source>
</evidence>
<reference evidence="4" key="2">
    <citation type="submission" date="2025-08" db="UniProtKB">
        <authorList>
            <consortium name="RefSeq"/>
        </authorList>
    </citation>
    <scope>IDENTIFICATION</scope>
    <source>
        <tissue evidence="4">Leaf</tissue>
    </source>
</reference>
<protein>
    <submittedName>
        <fullName evidence="4">Uncharacterized protein</fullName>
    </submittedName>
</protein>
<dbReference type="PANTHER" id="PTHR37226:SF4">
    <property type="entry name" value="GOLGIN FAMILY A PROTEIN"/>
    <property type="match status" value="1"/>
</dbReference>
<organism evidence="3 4">
    <name type="scientific">Spinacia oleracea</name>
    <name type="common">Spinach</name>
    <dbReference type="NCBI Taxonomy" id="3562"/>
    <lineage>
        <taxon>Eukaryota</taxon>
        <taxon>Viridiplantae</taxon>
        <taxon>Streptophyta</taxon>
        <taxon>Embryophyta</taxon>
        <taxon>Tracheophyta</taxon>
        <taxon>Spermatophyta</taxon>
        <taxon>Magnoliopsida</taxon>
        <taxon>eudicotyledons</taxon>
        <taxon>Gunneridae</taxon>
        <taxon>Pentapetalae</taxon>
        <taxon>Caryophyllales</taxon>
        <taxon>Chenopodiaceae</taxon>
        <taxon>Chenopodioideae</taxon>
        <taxon>Anserineae</taxon>
        <taxon>Spinacia</taxon>
    </lineage>
</organism>
<dbReference type="AlphaFoldDB" id="A0A9R0J2M6"/>
<feature type="coiled-coil region" evidence="1">
    <location>
        <begin position="166"/>
        <end position="200"/>
    </location>
</feature>
<proteinExistence type="predicted"/>
<feature type="region of interest" description="Disordered" evidence="2">
    <location>
        <begin position="84"/>
        <end position="118"/>
    </location>
</feature>
<evidence type="ECO:0000313" key="4">
    <source>
        <dbReference type="RefSeq" id="XP_021860084.2"/>
    </source>
</evidence>
<evidence type="ECO:0000256" key="1">
    <source>
        <dbReference type="SAM" id="Coils"/>
    </source>
</evidence>
<gene>
    <name evidence="4" type="primary">LOC110799178</name>
</gene>
<sequence>MGVCSSKMKRGRYVRKDDPRMFIQKMKQLQQEISAILKQREEETEVYERELMLFAFRETEWKRDRKKLREEVKGLRRSLEDREQRIRRMEVEPGITDKSEQDNHTTHTSTTTTTTTSSSFLLVENMREERATRDEAVEKWKTLYLAIKHELDHLIQRTHQGTLYWRADDEDLMEDLQKELKAKDETIQVLKAQLASMEDEDYKRKREVDILRQSLRIMSINSSNKGPTSSAKVKKLSTNSIRFTKKLAFVN</sequence>
<feature type="compositionally biased region" description="Basic and acidic residues" evidence="2">
    <location>
        <begin position="84"/>
        <end position="105"/>
    </location>
</feature>
<dbReference type="PANTHER" id="PTHR37226">
    <property type="entry name" value="GOLGIN FAMILY A PROTEIN"/>
    <property type="match status" value="1"/>
</dbReference>
<keyword evidence="3" id="KW-1185">Reference proteome</keyword>
<evidence type="ECO:0000256" key="2">
    <source>
        <dbReference type="SAM" id="MobiDB-lite"/>
    </source>
</evidence>
<keyword evidence="1" id="KW-0175">Coiled coil</keyword>
<feature type="compositionally biased region" description="Low complexity" evidence="2">
    <location>
        <begin position="106"/>
        <end position="118"/>
    </location>
</feature>
<dbReference type="GeneID" id="110799178"/>
<accession>A0A9R0J2M6</accession>